<keyword evidence="3" id="KW-1185">Reference proteome</keyword>
<dbReference type="Proteomes" id="UP000037751">
    <property type="component" value="Unassembled WGS sequence"/>
</dbReference>
<gene>
    <name evidence="2" type="ORF">Malapachy_2945</name>
</gene>
<dbReference type="EMBL" id="LGAV01000001">
    <property type="protein sequence ID" value="KOS16240.1"/>
    <property type="molecule type" value="Genomic_DNA"/>
</dbReference>
<dbReference type="RefSeq" id="XP_017993872.1">
    <property type="nucleotide sequence ID" value="XM_018137428.1"/>
</dbReference>
<dbReference type="OrthoDB" id="3357813at2759"/>
<feature type="region of interest" description="Disordered" evidence="1">
    <location>
        <begin position="457"/>
        <end position="490"/>
    </location>
</feature>
<feature type="region of interest" description="Disordered" evidence="1">
    <location>
        <begin position="505"/>
        <end position="577"/>
    </location>
</feature>
<dbReference type="GeneID" id="28729304"/>
<accession>A0A0M8MYG2</accession>
<dbReference type="STRING" id="77020.A0A0M8MYG2"/>
<feature type="compositionally biased region" description="Pro residues" evidence="1">
    <location>
        <begin position="531"/>
        <end position="541"/>
    </location>
</feature>
<comment type="caution">
    <text evidence="2">The sequence shown here is derived from an EMBL/GenBank/DDBJ whole genome shotgun (WGS) entry which is preliminary data.</text>
</comment>
<name>A0A0M8MYG2_9BASI</name>
<dbReference type="VEuPathDB" id="FungiDB:Malapachy_2945"/>
<dbReference type="AlphaFoldDB" id="A0A0M8MYG2"/>
<protein>
    <submittedName>
        <fullName evidence="2">Uncharacterized protein</fullName>
    </submittedName>
</protein>
<evidence type="ECO:0000313" key="2">
    <source>
        <dbReference type="EMBL" id="KOS16240.1"/>
    </source>
</evidence>
<reference evidence="2 3" key="1">
    <citation type="submission" date="2015-07" db="EMBL/GenBank/DDBJ databases">
        <title>Draft Genome Sequence of Malassezia furfur CBS1878 and Malassezia pachydermatis CBS1879.</title>
        <authorList>
            <person name="Triana S."/>
            <person name="Ohm R."/>
            <person name="Gonzalez A."/>
            <person name="DeCock H."/>
            <person name="Restrepo S."/>
            <person name="Celis A."/>
        </authorList>
    </citation>
    <scope>NUCLEOTIDE SEQUENCE [LARGE SCALE GENOMIC DNA]</scope>
    <source>
        <strain evidence="2 3">CBS 1879</strain>
    </source>
</reference>
<organism evidence="2 3">
    <name type="scientific">Malassezia pachydermatis</name>
    <dbReference type="NCBI Taxonomy" id="77020"/>
    <lineage>
        <taxon>Eukaryota</taxon>
        <taxon>Fungi</taxon>
        <taxon>Dikarya</taxon>
        <taxon>Basidiomycota</taxon>
        <taxon>Ustilaginomycotina</taxon>
        <taxon>Malasseziomycetes</taxon>
        <taxon>Malasseziales</taxon>
        <taxon>Malasseziaceae</taxon>
        <taxon>Malassezia</taxon>
    </lineage>
</organism>
<proteinExistence type="predicted"/>
<feature type="compositionally biased region" description="Low complexity" evidence="1">
    <location>
        <begin position="521"/>
        <end position="530"/>
    </location>
</feature>
<evidence type="ECO:0000313" key="3">
    <source>
        <dbReference type="Proteomes" id="UP000037751"/>
    </source>
</evidence>
<feature type="compositionally biased region" description="Basic and acidic residues" evidence="1">
    <location>
        <begin position="556"/>
        <end position="569"/>
    </location>
</feature>
<sequence>MFEIAPRDDAVSFQDGLLGVGGTPTCISGDVLTKLDIPDHELAMYQRWYVKLVLTLSTLLFTATEWVDEPSSEVVELQRTEQTLWEAHDASARVPSTLPFTMELTEDLPQCIHTQHGHLEYRITAHLHTSSGPALTTHALIHPRRFLDSQTNMRMYTNTGPGSNTMMWPGDAEYSFEPSYWAVDTPVRAYFRLDRSVVRQTDPIPLHVHIPPPADTLVLEKGWKLQSVMMILTRVIQSHPTGQLYSDFELLQQLASEAPLSHETRGTSHETLHQLPPRIYSSYIAVTGKSCRFHSHRPVHMTLVLHPASVLGGTSAGSEGLAAAAPQYAKGGAWVCESISQDTTLHNIRFVLTARVVIRNEMGKHKDIVTRRIIKILPSAIGNNPMPAPSEKYVSGKAAVHSDDEYAMFFQAQEEYDGYDDASEAPQPSGANAFWTGHITPPMAMEASDITMNTETALPDYAPTDSLPPTADGDTLPGFEEAAAQPQPTISLSLREWDAPTTYEAMTAEGPPCLPTTMHEPPSYSAAAPSSQPPPPPPDSMPPSLEEALPPSYAAHDTRENSPHLHDDTLFPPLYEA</sequence>
<evidence type="ECO:0000256" key="1">
    <source>
        <dbReference type="SAM" id="MobiDB-lite"/>
    </source>
</evidence>